<sequence>MELLVKFLPAFGVLALIFVFIKSGWVSKQEVGDAKMARIAKNIADGAMAFLKAEYKVLAIFVVAVAVLLFFKGSNEVGSSGMVAVSFIVGAICSALAGFIGMKVATKANVRTTQAARTSLGRALEVAFAGGSVMGLGVVGLGILGLSGLFVLYQSMWPGAENLVMVLNVLSGFSLGASSIALFARVGGGIYTKAADVGADLVGKVEAGIPEDHPLNPATIADNVGDNVGDVAGMGADLFESYVGSIIGTMVLGAVIITPSFDGLGAVYLPLVLGAVGIIMSIIGTFFVKVKDGGNPQTALNIGEFGSAGLMAIATYFLIQEFIPETFNLNGVEYTSIGVFFAVIAGLIAGLAVGKITEYYTATGKKPVMSIVRQSETGSATNIIAGLGVGMMSTAIPIILIAAAIIVSHHYAGLYGIAIAAVGMLANTGIQLAVDAYGPICDNAGGIAEMAELPSEVRERTDKLDAVGNTTAAVGKGFAIASAALTALALFAAFMQTAGVTAIDVSKPNIMAGLLVGGMLPFVFSALSMNAVGRAAMAMIEEVRRQFRDIPQLKAALEVMRKYDSDMSKASDADRKIFDDADGVADYGKCIDISTKASIKEMVLPGLLAIVVPVAVGFIGGAEMLGGLLAGVTTCGVLMAIFQSNAGGAWDNAKKTIEEEGRKGTEAHKAAVVGDTVGDPFKDTSGPSLNILLKLMSVVALVIAPSIALTGDSAYAVEANEKIWIDEDGKKHVVKGDMAMLTEEAEKIVKVNIEKNDDGTAKATVTTNTTKDGKTTTEDKVYEGTLEEVKAQLDALEDVGQKVEVKKKMIKKVIEEVEEEKN</sequence>
<feature type="transmembrane region" description="Helical" evidence="9">
    <location>
        <begin position="242"/>
        <end position="261"/>
    </location>
</feature>
<dbReference type="EC" id="7.2.3.1" evidence="9"/>
<dbReference type="EMBL" id="CP157199">
    <property type="protein sequence ID" value="XBG60646.1"/>
    <property type="molecule type" value="Genomic_DNA"/>
</dbReference>
<comment type="subunit">
    <text evidence="9">Homodimer.</text>
</comment>
<feature type="transmembrane region" description="Helical" evidence="9">
    <location>
        <begin position="602"/>
        <end position="619"/>
    </location>
</feature>
<accession>A0AAU7BRC5</accession>
<feature type="transmembrane region" description="Helical" evidence="9">
    <location>
        <begin position="412"/>
        <end position="430"/>
    </location>
</feature>
<keyword evidence="3 9" id="KW-0812">Transmembrane</keyword>
<evidence type="ECO:0000256" key="3">
    <source>
        <dbReference type="ARBA" id="ARBA00022692"/>
    </source>
</evidence>
<keyword evidence="4 9" id="KW-0460">Magnesium</keyword>
<evidence type="ECO:0000256" key="6">
    <source>
        <dbReference type="ARBA" id="ARBA00022989"/>
    </source>
</evidence>
<evidence type="ECO:0000256" key="5">
    <source>
        <dbReference type="ARBA" id="ARBA00022967"/>
    </source>
</evidence>
<keyword evidence="10" id="KW-0378">Hydrolase</keyword>
<keyword evidence="9" id="KW-0739">Sodium transport</keyword>
<evidence type="ECO:0000256" key="1">
    <source>
        <dbReference type="ARBA" id="ARBA00004127"/>
    </source>
</evidence>
<keyword evidence="9" id="KW-1003">Cell membrane</keyword>
<keyword evidence="9" id="KW-0915">Sodium</keyword>
<feature type="transmembrane region" description="Helical" evidence="9">
    <location>
        <begin position="300"/>
        <end position="319"/>
    </location>
</feature>
<proteinExistence type="inferred from homology"/>
<dbReference type="GO" id="GO:0006814">
    <property type="term" value="P:sodium ion transport"/>
    <property type="evidence" value="ECO:0007669"/>
    <property type="project" value="UniProtKB-UniRule"/>
</dbReference>
<gene>
    <name evidence="9" type="primary">hppA</name>
    <name evidence="10" type="ORF">ABGB03_12340</name>
</gene>
<comment type="cofactor">
    <cofactor evidence="9">
        <name>Mg(2+)</name>
        <dbReference type="ChEBI" id="CHEBI:18420"/>
    </cofactor>
</comment>
<feature type="transmembrane region" description="Helical" evidence="9">
    <location>
        <begin position="383"/>
        <end position="406"/>
    </location>
</feature>
<feature type="transmembrane region" description="Helical" evidence="9">
    <location>
        <begin position="165"/>
        <end position="184"/>
    </location>
</feature>
<dbReference type="GO" id="GO:0000287">
    <property type="term" value="F:magnesium ion binding"/>
    <property type="evidence" value="ECO:0007669"/>
    <property type="project" value="UniProtKB-UniRule"/>
</dbReference>
<comment type="function">
    <text evidence="9">Sodium pump that utilizes the energy of pyrophosphate hydrolysis as the driving force for Na(+) movement across the membrane.</text>
</comment>
<keyword evidence="6 9" id="KW-1133">Transmembrane helix</keyword>
<feature type="transmembrane region" description="Helical" evidence="9">
    <location>
        <begin position="6"/>
        <end position="26"/>
    </location>
</feature>
<dbReference type="NCBIfam" id="NF001955">
    <property type="entry name" value="PRK00733.2-4"/>
    <property type="match status" value="1"/>
</dbReference>
<comment type="similarity">
    <text evidence="9">Belongs to the H(+)-translocating pyrophosphatase (TC 3.A.10) family. K(+)-stimulated subfamily.</text>
</comment>
<dbReference type="HAMAP" id="MF_01129">
    <property type="entry name" value="PPase_energized_pump"/>
    <property type="match status" value="1"/>
</dbReference>
<dbReference type="GO" id="GO:0030955">
    <property type="term" value="F:potassium ion binding"/>
    <property type="evidence" value="ECO:0007669"/>
    <property type="project" value="UniProtKB-UniRule"/>
</dbReference>
<evidence type="ECO:0000256" key="8">
    <source>
        <dbReference type="ARBA" id="ARBA00023136"/>
    </source>
</evidence>
<evidence type="ECO:0000256" key="9">
    <source>
        <dbReference type="HAMAP-Rule" id="MF_01129"/>
    </source>
</evidence>
<keyword evidence="5 9" id="KW-1278">Translocase</keyword>
<dbReference type="PIRSF" id="PIRSF001265">
    <property type="entry name" value="H+-PPase"/>
    <property type="match status" value="1"/>
</dbReference>
<protein>
    <recommendedName>
        <fullName evidence="9">Putative K(+)-stimulated pyrophosphate-energized sodium pump</fullName>
        <ecNumber evidence="9">7.2.3.1</ecNumber>
    </recommendedName>
    <alternativeName>
        <fullName evidence="9">Membrane-bound sodium-translocating pyrophosphatase</fullName>
    </alternativeName>
    <alternativeName>
        <fullName evidence="9">Pyrophosphate-energized inorganic pyrophosphatase</fullName>
        <shortName evidence="9">Na(+)-PPase</shortName>
    </alternativeName>
</protein>
<evidence type="ECO:0000313" key="10">
    <source>
        <dbReference type="EMBL" id="XBG60646.1"/>
    </source>
</evidence>
<dbReference type="PANTHER" id="PTHR31998">
    <property type="entry name" value="K(+)-INSENSITIVE PYROPHOSPHATE-ENERGIZED PROTON PUMP"/>
    <property type="match status" value="1"/>
</dbReference>
<comment type="subcellular location">
    <subcellularLocation>
        <location evidence="9">Cell membrane</location>
        <topology evidence="9">Multi-pass membrane protein</topology>
    </subcellularLocation>
    <subcellularLocation>
        <location evidence="1">Endomembrane system</location>
        <topology evidence="1">Multi-pass membrane protein</topology>
    </subcellularLocation>
</comment>
<dbReference type="GO" id="GO:0009678">
    <property type="term" value="F:diphosphate hydrolysis-driven proton transmembrane transporter activity"/>
    <property type="evidence" value="ECO:0007669"/>
    <property type="project" value="UniProtKB-UniRule"/>
</dbReference>
<comment type="caution">
    <text evidence="9">Lacks conserved residue(s) required for the propagation of feature annotation.</text>
</comment>
<name>A0AAU7BRC5_9FLAO</name>
<feature type="transmembrane region" description="Helical" evidence="9">
    <location>
        <begin position="478"/>
        <end position="498"/>
    </location>
</feature>
<keyword evidence="9" id="KW-0630">Potassium</keyword>
<comment type="activity regulation">
    <text evidence="9">Requires K(+) for maximal activity.</text>
</comment>
<dbReference type="NCBIfam" id="TIGR01104">
    <property type="entry name" value="V_PPase"/>
    <property type="match status" value="1"/>
</dbReference>
<feature type="transmembrane region" description="Helical" evidence="9">
    <location>
        <begin position="267"/>
        <end position="288"/>
    </location>
</feature>
<dbReference type="Pfam" id="PF03030">
    <property type="entry name" value="H_PPase"/>
    <property type="match status" value="1"/>
</dbReference>
<dbReference type="NCBIfam" id="NF001960">
    <property type="entry name" value="PRK00733.3-5"/>
    <property type="match status" value="1"/>
</dbReference>
<keyword evidence="2 9" id="KW-0813">Transport</keyword>
<feature type="transmembrane region" description="Helical" evidence="9">
    <location>
        <begin position="126"/>
        <end position="153"/>
    </location>
</feature>
<evidence type="ECO:0000256" key="7">
    <source>
        <dbReference type="ARBA" id="ARBA00023065"/>
    </source>
</evidence>
<dbReference type="RefSeq" id="WP_347922876.1">
    <property type="nucleotide sequence ID" value="NZ_CP157199.1"/>
</dbReference>
<feature type="transmembrane region" description="Helical" evidence="9">
    <location>
        <begin position="47"/>
        <end position="71"/>
    </location>
</feature>
<feature type="transmembrane region" description="Helical" evidence="9">
    <location>
        <begin position="339"/>
        <end position="362"/>
    </location>
</feature>
<dbReference type="InterPro" id="IPR004131">
    <property type="entry name" value="PPase-energised_H-pump"/>
</dbReference>
<keyword evidence="7 9" id="KW-0406">Ion transport</keyword>
<dbReference type="GO" id="GO:0005886">
    <property type="term" value="C:plasma membrane"/>
    <property type="evidence" value="ECO:0007669"/>
    <property type="project" value="UniProtKB-SubCell"/>
</dbReference>
<comment type="catalytic activity">
    <reaction evidence="9">
        <text>Na(+)(in) + diphosphate + H2O = Na(+)(out) + 2 phosphate + H(+)</text>
        <dbReference type="Rhea" id="RHEA:57884"/>
        <dbReference type="ChEBI" id="CHEBI:15377"/>
        <dbReference type="ChEBI" id="CHEBI:15378"/>
        <dbReference type="ChEBI" id="CHEBI:29101"/>
        <dbReference type="ChEBI" id="CHEBI:33019"/>
        <dbReference type="ChEBI" id="CHEBI:43474"/>
        <dbReference type="EC" id="7.2.3.1"/>
    </reaction>
</comment>
<reference evidence="10" key="1">
    <citation type="submission" date="2024-05" db="EMBL/GenBank/DDBJ databases">
        <title>Pontimicrobium maritimus sp. nov., isolated form sea water.</title>
        <authorList>
            <person name="Muhammad N."/>
            <person name="Vuong T.Q."/>
            <person name="Han H.L."/>
            <person name="Kim S.-G."/>
        </authorList>
    </citation>
    <scope>NUCLEOTIDE SEQUENCE</scope>
    <source>
        <strain evidence="10">SW4</strain>
    </source>
</reference>
<organism evidence="10">
    <name type="scientific">Pontimicrobium sp. SW4</name>
    <dbReference type="NCBI Taxonomy" id="3153519"/>
    <lineage>
        <taxon>Bacteria</taxon>
        <taxon>Pseudomonadati</taxon>
        <taxon>Bacteroidota</taxon>
        <taxon>Flavobacteriia</taxon>
        <taxon>Flavobacteriales</taxon>
        <taxon>Flavobacteriaceae</taxon>
        <taxon>Pontimicrobium</taxon>
    </lineage>
</organism>
<keyword evidence="8 9" id="KW-0472">Membrane</keyword>
<feature type="transmembrane region" description="Helical" evidence="9">
    <location>
        <begin position="510"/>
        <end position="532"/>
    </location>
</feature>
<feature type="transmembrane region" description="Helical" evidence="9">
    <location>
        <begin position="83"/>
        <end position="105"/>
    </location>
</feature>
<dbReference type="AlphaFoldDB" id="A0AAU7BRC5"/>
<evidence type="ECO:0000256" key="4">
    <source>
        <dbReference type="ARBA" id="ARBA00022842"/>
    </source>
</evidence>
<feature type="site" description="Determinant of potassium dependence" evidence="9">
    <location>
        <position position="472"/>
    </location>
</feature>
<dbReference type="GO" id="GO:0012505">
    <property type="term" value="C:endomembrane system"/>
    <property type="evidence" value="ECO:0007669"/>
    <property type="project" value="UniProtKB-SubCell"/>
</dbReference>
<dbReference type="GO" id="GO:0004427">
    <property type="term" value="F:inorganic diphosphate phosphatase activity"/>
    <property type="evidence" value="ECO:0007669"/>
    <property type="project" value="UniProtKB-UniRule"/>
</dbReference>
<evidence type="ECO:0000256" key="2">
    <source>
        <dbReference type="ARBA" id="ARBA00022448"/>
    </source>
</evidence>